<protein>
    <recommendedName>
        <fullName evidence="12">UDP-glucuronosyltransferase</fullName>
        <ecNumber evidence="12">2.4.1.17</ecNumber>
    </recommendedName>
</protein>
<dbReference type="OrthoDB" id="5835829at2759"/>
<evidence type="ECO:0000256" key="1">
    <source>
        <dbReference type="ARBA" id="ARBA00004240"/>
    </source>
</evidence>
<dbReference type="GO" id="GO:0005783">
    <property type="term" value="C:endoplasmic reticulum"/>
    <property type="evidence" value="ECO:0007669"/>
    <property type="project" value="UniProtKB-SubCell"/>
</dbReference>
<keyword evidence="7 12" id="KW-1133">Transmembrane helix</keyword>
<comment type="subcellular location">
    <subcellularLocation>
        <location evidence="10">Endomembrane system</location>
        <topology evidence="10">Single-pass type I membrane protein</topology>
    </subcellularLocation>
    <subcellularLocation>
        <location evidence="1">Endoplasmic reticulum</location>
    </subcellularLocation>
    <subcellularLocation>
        <location evidence="12">Membrane</location>
        <topology evidence="12">Single-pass membrane protein</topology>
    </subcellularLocation>
</comment>
<keyword evidence="8 12" id="KW-0472">Membrane</keyword>
<dbReference type="InterPro" id="IPR050271">
    <property type="entry name" value="UDP-glycosyltransferase"/>
</dbReference>
<dbReference type="FunFam" id="3.40.50.2000:FF:000050">
    <property type="entry name" value="UDP-glucuronosyltransferase"/>
    <property type="match status" value="1"/>
</dbReference>
<dbReference type="PANTHER" id="PTHR48043:SF159">
    <property type="entry name" value="EG:EG0003.4 PROTEIN-RELATED"/>
    <property type="match status" value="1"/>
</dbReference>
<proteinExistence type="inferred from homology"/>
<evidence type="ECO:0000256" key="6">
    <source>
        <dbReference type="ARBA" id="ARBA00022824"/>
    </source>
</evidence>
<dbReference type="InterPro" id="IPR035595">
    <property type="entry name" value="UDP_glycos_trans_CS"/>
</dbReference>
<dbReference type="EC" id="2.4.1.17" evidence="12"/>
<keyword evidence="9" id="KW-0325">Glycoprotein</keyword>
<evidence type="ECO:0000256" key="11">
    <source>
        <dbReference type="RuleBase" id="RU003718"/>
    </source>
</evidence>
<dbReference type="AlphaFoldDB" id="A0A6G0YNB3"/>
<dbReference type="SUPFAM" id="SSF53756">
    <property type="entry name" value="UDP-Glycosyltransferase/glycogen phosphorylase"/>
    <property type="match status" value="1"/>
</dbReference>
<evidence type="ECO:0000313" key="14">
    <source>
        <dbReference type="Proteomes" id="UP000478052"/>
    </source>
</evidence>
<dbReference type="Proteomes" id="UP000478052">
    <property type="component" value="Unassembled WGS sequence"/>
</dbReference>
<dbReference type="Gene3D" id="3.40.50.2000">
    <property type="entry name" value="Glycogen Phosphorylase B"/>
    <property type="match status" value="2"/>
</dbReference>
<dbReference type="PROSITE" id="PS00375">
    <property type="entry name" value="UDPGT"/>
    <property type="match status" value="1"/>
</dbReference>
<evidence type="ECO:0000256" key="9">
    <source>
        <dbReference type="ARBA" id="ARBA00023180"/>
    </source>
</evidence>
<dbReference type="PANTHER" id="PTHR48043">
    <property type="entry name" value="EG:EG0003.4 PROTEIN-RELATED"/>
    <property type="match status" value="1"/>
</dbReference>
<evidence type="ECO:0000256" key="2">
    <source>
        <dbReference type="ARBA" id="ARBA00009995"/>
    </source>
</evidence>
<dbReference type="GO" id="GO:0015020">
    <property type="term" value="F:glucuronosyltransferase activity"/>
    <property type="evidence" value="ECO:0007669"/>
    <property type="project" value="UniProtKB-EC"/>
</dbReference>
<dbReference type="Pfam" id="PF00201">
    <property type="entry name" value="UDPGT"/>
    <property type="match status" value="1"/>
</dbReference>
<evidence type="ECO:0000256" key="8">
    <source>
        <dbReference type="ARBA" id="ARBA00023136"/>
    </source>
</evidence>
<dbReference type="InterPro" id="IPR002213">
    <property type="entry name" value="UDP_glucos_trans"/>
</dbReference>
<reference evidence="13 14" key="1">
    <citation type="submission" date="2019-08" db="EMBL/GenBank/DDBJ databases">
        <title>Whole genome of Aphis craccivora.</title>
        <authorList>
            <person name="Voronova N.V."/>
            <person name="Shulinski R.S."/>
            <person name="Bandarenka Y.V."/>
            <person name="Zhorov D.G."/>
            <person name="Warner D."/>
        </authorList>
    </citation>
    <scope>NUCLEOTIDE SEQUENCE [LARGE SCALE GENOMIC DNA]</scope>
    <source>
        <strain evidence="13">180601</strain>
        <tissue evidence="13">Whole Body</tissue>
    </source>
</reference>
<keyword evidence="3 11" id="KW-0328">Glycosyltransferase</keyword>
<evidence type="ECO:0000256" key="3">
    <source>
        <dbReference type="ARBA" id="ARBA00022676"/>
    </source>
</evidence>
<keyword evidence="6" id="KW-0256">Endoplasmic reticulum</keyword>
<evidence type="ECO:0000256" key="10">
    <source>
        <dbReference type="ARBA" id="ARBA00046288"/>
    </source>
</evidence>
<keyword evidence="4 11" id="KW-0808">Transferase</keyword>
<gene>
    <name evidence="13" type="ORF">FWK35_00010784</name>
</gene>
<sequence length="512" mass="58577">MVWKKQWTRRTMMKSISFVAVVFCVLAQQTWSSEILVIFPTTAQSHYRIVRPLIHSLLDRGHKILAITNFPDTAERANLSHIDISGLKPHSKFTTTNHGWVKVLSRISRNAITYATILDHPPVVELLRSGRKFDLVIAELFTSTPIFAPIAAVVDAPIVGFCPMIHFPWINDLMGMDTAMSYMPSLLSSSGDRMSFVQRVGNTVISVIINAGFNWFNSRIIRDIVKHHYGLQTKSAIETMTNLTMIMTNNYHSVFLPYPTLPGIVEVGGIHVVDEKPLPQQDLIDFINNADHGVILFSLGSVVSESSMGTDKLYNILDAFSRLKQRVIMKFDDEKHKNEIPTNVKVVKWFPQRDLLAHPKVLLFITHAGIMSVIETIHCGKPIVAIPIFGDQIFNAHLLVEKQVAVAIEYEHLERDKLFDAINEALTEKYLINMKKLQQLYNDRPHSPLETAVYWTEYVIRNKNESKELLKSQRVHLNLYQTYLIDIFTAFLLPPIIAIYIILWTMKRLRKH</sequence>
<dbReference type="EMBL" id="VUJU01003188">
    <property type="protein sequence ID" value="KAF0758828.1"/>
    <property type="molecule type" value="Genomic_DNA"/>
</dbReference>
<evidence type="ECO:0000256" key="12">
    <source>
        <dbReference type="RuleBase" id="RU362059"/>
    </source>
</evidence>
<evidence type="ECO:0000256" key="5">
    <source>
        <dbReference type="ARBA" id="ARBA00022692"/>
    </source>
</evidence>
<accession>A0A6G0YNB3</accession>
<keyword evidence="14" id="KW-1185">Reference proteome</keyword>
<dbReference type="GO" id="GO:0016020">
    <property type="term" value="C:membrane"/>
    <property type="evidence" value="ECO:0007669"/>
    <property type="project" value="UniProtKB-SubCell"/>
</dbReference>
<dbReference type="CDD" id="cd03784">
    <property type="entry name" value="GT1_Gtf-like"/>
    <property type="match status" value="1"/>
</dbReference>
<evidence type="ECO:0000256" key="4">
    <source>
        <dbReference type="ARBA" id="ARBA00022679"/>
    </source>
</evidence>
<keyword evidence="5 12" id="KW-0812">Transmembrane</keyword>
<comment type="caution">
    <text evidence="13">The sequence shown here is derived from an EMBL/GenBank/DDBJ whole genome shotgun (WGS) entry which is preliminary data.</text>
</comment>
<feature type="transmembrane region" description="Helical" evidence="12">
    <location>
        <begin position="483"/>
        <end position="503"/>
    </location>
</feature>
<name>A0A6G0YNB3_APHCR</name>
<evidence type="ECO:0000256" key="7">
    <source>
        <dbReference type="ARBA" id="ARBA00022989"/>
    </source>
</evidence>
<evidence type="ECO:0000313" key="13">
    <source>
        <dbReference type="EMBL" id="KAF0758828.1"/>
    </source>
</evidence>
<organism evidence="13 14">
    <name type="scientific">Aphis craccivora</name>
    <name type="common">Cowpea aphid</name>
    <dbReference type="NCBI Taxonomy" id="307492"/>
    <lineage>
        <taxon>Eukaryota</taxon>
        <taxon>Metazoa</taxon>
        <taxon>Ecdysozoa</taxon>
        <taxon>Arthropoda</taxon>
        <taxon>Hexapoda</taxon>
        <taxon>Insecta</taxon>
        <taxon>Pterygota</taxon>
        <taxon>Neoptera</taxon>
        <taxon>Paraneoptera</taxon>
        <taxon>Hemiptera</taxon>
        <taxon>Sternorrhyncha</taxon>
        <taxon>Aphidomorpha</taxon>
        <taxon>Aphidoidea</taxon>
        <taxon>Aphididae</taxon>
        <taxon>Aphidini</taxon>
        <taxon>Aphis</taxon>
        <taxon>Aphis</taxon>
    </lineage>
</organism>
<comment type="similarity">
    <text evidence="2 11">Belongs to the UDP-glycosyltransferase family.</text>
</comment>
<comment type="catalytic activity">
    <reaction evidence="12">
        <text>glucuronate acceptor + UDP-alpha-D-glucuronate = acceptor beta-D-glucuronoside + UDP + H(+)</text>
        <dbReference type="Rhea" id="RHEA:21032"/>
        <dbReference type="ChEBI" id="CHEBI:15378"/>
        <dbReference type="ChEBI" id="CHEBI:58052"/>
        <dbReference type="ChEBI" id="CHEBI:58223"/>
        <dbReference type="ChEBI" id="CHEBI:132367"/>
        <dbReference type="ChEBI" id="CHEBI:132368"/>
        <dbReference type="EC" id="2.4.1.17"/>
    </reaction>
</comment>